<feature type="domain" description="Endonuclease/exonuclease/phosphatase" evidence="2">
    <location>
        <begin position="184"/>
        <end position="405"/>
    </location>
</feature>
<dbReference type="AlphaFoldDB" id="A0A811PS63"/>
<feature type="compositionally biased region" description="Basic residues" evidence="1">
    <location>
        <begin position="109"/>
        <end position="125"/>
    </location>
</feature>
<organism evidence="3 4">
    <name type="scientific">Miscanthus lutarioriparius</name>
    <dbReference type="NCBI Taxonomy" id="422564"/>
    <lineage>
        <taxon>Eukaryota</taxon>
        <taxon>Viridiplantae</taxon>
        <taxon>Streptophyta</taxon>
        <taxon>Embryophyta</taxon>
        <taxon>Tracheophyta</taxon>
        <taxon>Spermatophyta</taxon>
        <taxon>Magnoliopsida</taxon>
        <taxon>Liliopsida</taxon>
        <taxon>Poales</taxon>
        <taxon>Poaceae</taxon>
        <taxon>PACMAD clade</taxon>
        <taxon>Panicoideae</taxon>
        <taxon>Andropogonodae</taxon>
        <taxon>Andropogoneae</taxon>
        <taxon>Saccharinae</taxon>
        <taxon>Miscanthus</taxon>
    </lineage>
</organism>
<comment type="caution">
    <text evidence="3">The sequence shown here is derived from an EMBL/GenBank/DDBJ whole genome shotgun (WGS) entry which is preliminary data.</text>
</comment>
<dbReference type="PANTHER" id="PTHR33710:SF48">
    <property type="entry name" value="OS02G0307075 PROTEIN"/>
    <property type="match status" value="1"/>
</dbReference>
<accession>A0A811PS63</accession>
<name>A0A811PS63_9POAL</name>
<dbReference type="Proteomes" id="UP000604825">
    <property type="component" value="Unassembled WGS sequence"/>
</dbReference>
<dbReference type="InterPro" id="IPR005135">
    <property type="entry name" value="Endo/exonuclease/phosphatase"/>
</dbReference>
<reference evidence="3" key="1">
    <citation type="submission" date="2020-10" db="EMBL/GenBank/DDBJ databases">
        <authorList>
            <person name="Han B."/>
            <person name="Lu T."/>
            <person name="Zhao Q."/>
            <person name="Huang X."/>
            <person name="Zhao Y."/>
        </authorList>
    </citation>
    <scope>NUCLEOTIDE SEQUENCE</scope>
</reference>
<protein>
    <recommendedName>
        <fullName evidence="2">Endonuclease/exonuclease/phosphatase domain-containing protein</fullName>
    </recommendedName>
</protein>
<dbReference type="GO" id="GO:0003824">
    <property type="term" value="F:catalytic activity"/>
    <property type="evidence" value="ECO:0007669"/>
    <property type="project" value="InterPro"/>
</dbReference>
<proteinExistence type="predicted"/>
<gene>
    <name evidence="3" type="ORF">NCGR_LOCUS30978</name>
</gene>
<feature type="region of interest" description="Disordered" evidence="1">
    <location>
        <begin position="24"/>
        <end position="44"/>
    </location>
</feature>
<dbReference type="SUPFAM" id="SSF56219">
    <property type="entry name" value="DNase I-like"/>
    <property type="match status" value="1"/>
</dbReference>
<evidence type="ECO:0000313" key="4">
    <source>
        <dbReference type="Proteomes" id="UP000604825"/>
    </source>
</evidence>
<dbReference type="OrthoDB" id="786811at2759"/>
<evidence type="ECO:0000256" key="1">
    <source>
        <dbReference type="SAM" id="MobiDB-lite"/>
    </source>
</evidence>
<dbReference type="Pfam" id="PF03372">
    <property type="entry name" value="Exo_endo_phos"/>
    <property type="match status" value="1"/>
</dbReference>
<dbReference type="PANTHER" id="PTHR33710">
    <property type="entry name" value="BNAC02G09200D PROTEIN"/>
    <property type="match status" value="1"/>
</dbReference>
<dbReference type="Gene3D" id="3.60.10.10">
    <property type="entry name" value="Endonuclease/exonuclease/phosphatase"/>
    <property type="match status" value="1"/>
</dbReference>
<evidence type="ECO:0000313" key="3">
    <source>
        <dbReference type="EMBL" id="CAD6246734.1"/>
    </source>
</evidence>
<feature type="region of interest" description="Disordered" evidence="1">
    <location>
        <begin position="101"/>
        <end position="125"/>
    </location>
</feature>
<dbReference type="InterPro" id="IPR036691">
    <property type="entry name" value="Endo/exonu/phosph_ase_sf"/>
</dbReference>
<dbReference type="EMBL" id="CAJGYO010000007">
    <property type="protein sequence ID" value="CAD6246734.1"/>
    <property type="molecule type" value="Genomic_DNA"/>
</dbReference>
<keyword evidence="4" id="KW-1185">Reference proteome</keyword>
<evidence type="ECO:0000259" key="2">
    <source>
        <dbReference type="Pfam" id="PF03372"/>
    </source>
</evidence>
<sequence>MEIVRAPATSALLHQFDAAAATQGRQAPDAIAGPSASPTPQAAANNCLRFRPGCVYRRRDREAPTGLDVAAPAPPQPAMEAEAASFMECLLQVQEQPLLQAPPQAQRAPARRGKKQPPPPRRKSARIAALSWPKGDTRTKACYILMKRLGIVQDDGQSSDDLLLRYFSLFRGPLTAMRNCRILNWNVRGLNDGARRDSVSERVRDTGSTISCLQETKLQVIDDNVVRRTLSQHFVNNYAVLPAVQTRGGILLAVAESFFALSNIHLTTHAITATVSMRADDTKWQITVVYGPQGDNAKLQFLQELKNIPCPDHGRWLILGDFNFIYQAEDKNNTNLNRRLMGSFKAAIDTLLLKEIRLNGRRFTWSNEQDTPTLTRIVRLFCTTEWELLFPSCFLHSLPSLMSDHTPLLLQGEMQHHHNACFRFENFYTKMEGFQELVNDIWNKPVKRRHNLSNGYTLNYPGCIKGHQTVAKRENR</sequence>